<comment type="similarity">
    <text evidence="1 2">Belongs to the SCAR/WAVE family.</text>
</comment>
<evidence type="ECO:0000256" key="3">
    <source>
        <dbReference type="SAM" id="MobiDB-lite"/>
    </source>
</evidence>
<feature type="compositionally biased region" description="Basic residues" evidence="3">
    <location>
        <begin position="186"/>
        <end position="200"/>
    </location>
</feature>
<keyword evidence="2" id="KW-0009">Actin-binding</keyword>
<feature type="region of interest" description="Disordered" evidence="3">
    <location>
        <begin position="631"/>
        <end position="654"/>
    </location>
</feature>
<evidence type="ECO:0000256" key="1">
    <source>
        <dbReference type="ARBA" id="ARBA00006993"/>
    </source>
</evidence>
<evidence type="ECO:0000313" key="4">
    <source>
        <dbReference type="EMBL" id="KAK1258616.1"/>
    </source>
</evidence>
<name>A0AAV9A399_ACOGR</name>
<feature type="region of interest" description="Disordered" evidence="3">
    <location>
        <begin position="971"/>
        <end position="996"/>
    </location>
</feature>
<comment type="subcellular location">
    <subcellularLocation>
        <location evidence="2">Cytoplasm</location>
        <location evidence="2">Cytoskeleton</location>
    </subcellularLocation>
</comment>
<feature type="compositionally biased region" description="Polar residues" evidence="3">
    <location>
        <begin position="475"/>
        <end position="484"/>
    </location>
</feature>
<dbReference type="GO" id="GO:0071933">
    <property type="term" value="F:Arp2/3 complex binding"/>
    <property type="evidence" value="ECO:0007669"/>
    <property type="project" value="TreeGrafter"/>
</dbReference>
<feature type="region of interest" description="Disordered" evidence="3">
    <location>
        <begin position="521"/>
        <end position="551"/>
    </location>
</feature>
<organism evidence="4 5">
    <name type="scientific">Acorus gramineus</name>
    <name type="common">Dwarf sweet flag</name>
    <dbReference type="NCBI Taxonomy" id="55184"/>
    <lineage>
        <taxon>Eukaryota</taxon>
        <taxon>Viridiplantae</taxon>
        <taxon>Streptophyta</taxon>
        <taxon>Embryophyta</taxon>
        <taxon>Tracheophyta</taxon>
        <taxon>Spermatophyta</taxon>
        <taxon>Magnoliopsida</taxon>
        <taxon>Liliopsida</taxon>
        <taxon>Acoraceae</taxon>
        <taxon>Acorus</taxon>
    </lineage>
</organism>
<keyword evidence="2" id="KW-0206">Cytoskeleton</keyword>
<dbReference type="GO" id="GO:0003779">
    <property type="term" value="F:actin binding"/>
    <property type="evidence" value="ECO:0007669"/>
    <property type="project" value="UniProtKB-UniRule"/>
</dbReference>
<evidence type="ECO:0000256" key="2">
    <source>
        <dbReference type="RuleBase" id="RU367034"/>
    </source>
</evidence>
<feature type="compositionally biased region" description="Polar residues" evidence="3">
    <location>
        <begin position="798"/>
        <end position="811"/>
    </location>
</feature>
<proteinExistence type="inferred from homology"/>
<dbReference type="Gene3D" id="6.10.280.150">
    <property type="match status" value="1"/>
</dbReference>
<dbReference type="AlphaFoldDB" id="A0AAV9A399"/>
<dbReference type="PANTHER" id="PTHR12902">
    <property type="entry name" value="WASP-1"/>
    <property type="match status" value="1"/>
</dbReference>
<feature type="region of interest" description="Disordered" evidence="3">
    <location>
        <begin position="888"/>
        <end position="930"/>
    </location>
</feature>
<dbReference type="InterPro" id="IPR028288">
    <property type="entry name" value="SCAR/WAVE_fam"/>
</dbReference>
<feature type="compositionally biased region" description="Basic and acidic residues" evidence="3">
    <location>
        <begin position="761"/>
        <end position="797"/>
    </location>
</feature>
<comment type="function">
    <text evidence="2">Involved in regulation of actin and microtubule organization. Part of a WAVE complex that activates the Arp2/3 complex.</text>
</comment>
<dbReference type="GO" id="GO:0005856">
    <property type="term" value="C:cytoskeleton"/>
    <property type="evidence" value="ECO:0007669"/>
    <property type="project" value="UniProtKB-SubCell"/>
</dbReference>
<dbReference type="GO" id="GO:0034237">
    <property type="term" value="F:protein kinase A regulatory subunit binding"/>
    <property type="evidence" value="ECO:0007669"/>
    <property type="project" value="TreeGrafter"/>
</dbReference>
<feature type="compositionally biased region" description="Pro residues" evidence="3">
    <location>
        <begin position="987"/>
        <end position="996"/>
    </location>
</feature>
<dbReference type="EMBL" id="JAUJYN010000014">
    <property type="protein sequence ID" value="KAK1258616.1"/>
    <property type="molecule type" value="Genomic_DNA"/>
</dbReference>
<dbReference type="GO" id="GO:0030036">
    <property type="term" value="P:actin cytoskeleton organization"/>
    <property type="evidence" value="ECO:0007669"/>
    <property type="project" value="UniProtKB-UniRule"/>
</dbReference>
<protein>
    <recommendedName>
        <fullName evidence="2">Protein SCAR</fullName>
    </recommendedName>
    <alternativeName>
        <fullName evidence="2">Protein WAVE</fullName>
    </alternativeName>
</protein>
<dbReference type="Proteomes" id="UP001179952">
    <property type="component" value="Unassembled WGS sequence"/>
</dbReference>
<comment type="caution">
    <text evidence="4">The sequence shown here is derived from an EMBL/GenBank/DDBJ whole genome shotgun (WGS) entry which is preliminary data.</text>
</comment>
<keyword evidence="5" id="KW-1185">Reference proteome</keyword>
<feature type="compositionally biased region" description="Polar residues" evidence="3">
    <location>
        <begin position="530"/>
        <end position="542"/>
    </location>
</feature>
<keyword evidence="2" id="KW-0963">Cytoplasm</keyword>
<feature type="region of interest" description="Disordered" evidence="3">
    <location>
        <begin position="746"/>
        <end position="813"/>
    </location>
</feature>
<dbReference type="PANTHER" id="PTHR12902:SF33">
    <property type="entry name" value="PROTEIN SCAR3"/>
    <property type="match status" value="1"/>
</dbReference>
<evidence type="ECO:0000313" key="5">
    <source>
        <dbReference type="Proteomes" id="UP001179952"/>
    </source>
</evidence>
<feature type="region of interest" description="Disordered" evidence="3">
    <location>
        <begin position="475"/>
        <end position="502"/>
    </location>
</feature>
<feature type="region of interest" description="Disordered" evidence="3">
    <location>
        <begin position="186"/>
        <end position="205"/>
    </location>
</feature>
<accession>A0AAV9A399</accession>
<reference evidence="4" key="1">
    <citation type="journal article" date="2023" name="Nat. Commun.">
        <title>Diploid and tetraploid genomes of Acorus and the evolution of monocots.</title>
        <authorList>
            <person name="Ma L."/>
            <person name="Liu K.W."/>
            <person name="Li Z."/>
            <person name="Hsiao Y.Y."/>
            <person name="Qi Y."/>
            <person name="Fu T."/>
            <person name="Tang G.D."/>
            <person name="Zhang D."/>
            <person name="Sun W.H."/>
            <person name="Liu D.K."/>
            <person name="Li Y."/>
            <person name="Chen G.Z."/>
            <person name="Liu X.D."/>
            <person name="Liao X.Y."/>
            <person name="Jiang Y.T."/>
            <person name="Yu X."/>
            <person name="Hao Y."/>
            <person name="Huang J."/>
            <person name="Zhao X.W."/>
            <person name="Ke S."/>
            <person name="Chen Y.Y."/>
            <person name="Wu W.L."/>
            <person name="Hsu J.L."/>
            <person name="Lin Y.F."/>
            <person name="Huang M.D."/>
            <person name="Li C.Y."/>
            <person name="Huang L."/>
            <person name="Wang Z.W."/>
            <person name="Zhao X."/>
            <person name="Zhong W.Y."/>
            <person name="Peng D.H."/>
            <person name="Ahmad S."/>
            <person name="Lan S."/>
            <person name="Zhang J.S."/>
            <person name="Tsai W.C."/>
            <person name="Van de Peer Y."/>
            <person name="Liu Z.J."/>
        </authorList>
    </citation>
    <scope>NUCLEOTIDE SEQUENCE</scope>
    <source>
        <strain evidence="4">SCP</strain>
    </source>
</reference>
<reference evidence="4" key="2">
    <citation type="submission" date="2023-06" db="EMBL/GenBank/DDBJ databases">
        <authorList>
            <person name="Ma L."/>
            <person name="Liu K.-W."/>
            <person name="Li Z."/>
            <person name="Hsiao Y.-Y."/>
            <person name="Qi Y."/>
            <person name="Fu T."/>
            <person name="Tang G."/>
            <person name="Zhang D."/>
            <person name="Sun W.-H."/>
            <person name="Liu D.-K."/>
            <person name="Li Y."/>
            <person name="Chen G.-Z."/>
            <person name="Liu X.-D."/>
            <person name="Liao X.-Y."/>
            <person name="Jiang Y.-T."/>
            <person name="Yu X."/>
            <person name="Hao Y."/>
            <person name="Huang J."/>
            <person name="Zhao X.-W."/>
            <person name="Ke S."/>
            <person name="Chen Y.-Y."/>
            <person name="Wu W.-L."/>
            <person name="Hsu J.-L."/>
            <person name="Lin Y.-F."/>
            <person name="Huang M.-D."/>
            <person name="Li C.-Y."/>
            <person name="Huang L."/>
            <person name="Wang Z.-W."/>
            <person name="Zhao X."/>
            <person name="Zhong W.-Y."/>
            <person name="Peng D.-H."/>
            <person name="Ahmad S."/>
            <person name="Lan S."/>
            <person name="Zhang J.-S."/>
            <person name="Tsai W.-C."/>
            <person name="Van De Peer Y."/>
            <person name="Liu Z.-J."/>
        </authorList>
    </citation>
    <scope>NUCLEOTIDE SEQUENCE</scope>
    <source>
        <strain evidence="4">SCP</strain>
        <tissue evidence="4">Leaves</tissue>
    </source>
</reference>
<dbReference type="GO" id="GO:2000601">
    <property type="term" value="P:positive regulation of Arp2/3 complex-mediated actin nucleation"/>
    <property type="evidence" value="ECO:0007669"/>
    <property type="project" value="TreeGrafter"/>
</dbReference>
<sequence>MPLVRFELKNEYGLGDRGLYRAAATREDPKAVLEGVAVAGLVGILRQLGDLAEFAAEIFHDVHEQVTITAARGRKMMARIKQIEYAVPSLEKSILTQMSHIHFAYTPGSDWHVNIQEEQNHFNHSDLPRLIMDSYEECRDPPCLYLLDRFDSGDPGVCLKRYTDPSYFRGVFATFGSMKEETARGKKSYKLTKKHQRRKREAPEPSLMYSDSLIGRTRFASLVDDGESLASVTVSTSDSRVKSELASRSTSFDFKSGLGYIEQVMGSNSNSYEEMKQNELFAPQFNVDHSDEDSIECDEKIQDAPDVCSTQESLLGQSAKGSSSVSWDEKTEIIKPTCSGSQHDILNDEVRPDSLPMSFEPSSLESEGANTGNVDQEGILLDIGKMQHSSSGGNHFDEITSETDNYMDALNTLESETETDSECQTKREVEQQCIYKPQQMNLRNSGINTVDGDKLSSSISQRGFLNEEVPPEIFQSTSPESSYGTRAPHVSGVDSVPSTHDDDGSCEFHALGASRLASTESVLCDPPSVPSNLNKQTKSSSETDVDPSKLQECSTEVISGVPTVKFWTNGSLLGLEPSKPPDLSVSNMHSDDTVAGLDDNRIQPPNASVVPKLNQGGSARELDESILPIGHARNSFPRDESKVSPKNIRSSSLPVSRPVDAIKQPVFSKSPIHSFKHMPETKAETQESHSILKSGGTHANDSVRINVLSLPDELPVLSNIEVPNTDQSKSEVSSAVSGLGSKFIENGRQRRTLSNNGVCEPQHRHSPCEWKDGQVNDVEFQHSDEQEPKEKLGHETLENSVSPKCTVSGDSSPPLEHMKISFLPINGLETSKLKLEYSNGEYPHEHIEGTMFPSFQLLPMPAILVQDVGSDSDDDTFCKSSQYLSEDLLSPRSDSNSELWDRDERTESNYMSDNPHRVSSAASTSSSYELEGETHISTEFGRLDVQDCVYSDASLDLPTLDNMISVSSHEGCRGFPTDDPSSEFPTELPPPPPLPPLQWRITRTQSSLVEDNESVTFEGVNQTQGLQVPRPVSHQPMVPLAPNPPLQHMELAAAHLDKSIHNQMTEGQGESNQGVNGNGVDETDDFLHQIRTKSFSLRRTVTSRPSFAPAPTANVKVAAILEKANAIRQACVGSDEGGDTENWSDG</sequence>
<gene>
    <name evidence="4" type="ORF">QJS04_geneDACA019270</name>
</gene>
<dbReference type="Gene3D" id="1.20.5.340">
    <property type="match status" value="1"/>
</dbReference>